<dbReference type="Proteomes" id="UP001153269">
    <property type="component" value="Unassembled WGS sequence"/>
</dbReference>
<sequence length="122" mass="13316">MSSSSCEPSDRPSSSCQEPGQGKDWAVGGVFNTTEKTLTQLGLNEPLCAGQSYGRVVLARSKITPQTYVRCAVHGERWDADANIGTSVMSRTSAPVHRFTPADQLQSTERFCVGRSTVKYYH</sequence>
<dbReference type="EMBL" id="CADEAL010003958">
    <property type="protein sequence ID" value="CAB1447737.1"/>
    <property type="molecule type" value="Genomic_DNA"/>
</dbReference>
<dbReference type="AlphaFoldDB" id="A0A9N7VDG7"/>
<reference evidence="2" key="1">
    <citation type="submission" date="2020-03" db="EMBL/GenBank/DDBJ databases">
        <authorList>
            <person name="Weist P."/>
        </authorList>
    </citation>
    <scope>NUCLEOTIDE SEQUENCE</scope>
</reference>
<gene>
    <name evidence="2" type="ORF">PLEPLA_LOCUS35414</name>
</gene>
<organism evidence="2 3">
    <name type="scientific">Pleuronectes platessa</name>
    <name type="common">European plaice</name>
    <dbReference type="NCBI Taxonomy" id="8262"/>
    <lineage>
        <taxon>Eukaryota</taxon>
        <taxon>Metazoa</taxon>
        <taxon>Chordata</taxon>
        <taxon>Craniata</taxon>
        <taxon>Vertebrata</taxon>
        <taxon>Euteleostomi</taxon>
        <taxon>Actinopterygii</taxon>
        <taxon>Neopterygii</taxon>
        <taxon>Teleostei</taxon>
        <taxon>Neoteleostei</taxon>
        <taxon>Acanthomorphata</taxon>
        <taxon>Carangaria</taxon>
        <taxon>Pleuronectiformes</taxon>
        <taxon>Pleuronectoidei</taxon>
        <taxon>Pleuronectidae</taxon>
        <taxon>Pleuronectes</taxon>
    </lineage>
</organism>
<comment type="caution">
    <text evidence="2">The sequence shown here is derived from an EMBL/GenBank/DDBJ whole genome shotgun (WGS) entry which is preliminary data.</text>
</comment>
<evidence type="ECO:0000313" key="3">
    <source>
        <dbReference type="Proteomes" id="UP001153269"/>
    </source>
</evidence>
<feature type="region of interest" description="Disordered" evidence="1">
    <location>
        <begin position="1"/>
        <end position="23"/>
    </location>
</feature>
<proteinExistence type="predicted"/>
<name>A0A9N7VDG7_PLEPL</name>
<protein>
    <submittedName>
        <fullName evidence="2">Uncharacterized protein</fullName>
    </submittedName>
</protein>
<feature type="compositionally biased region" description="Low complexity" evidence="1">
    <location>
        <begin position="1"/>
        <end position="16"/>
    </location>
</feature>
<evidence type="ECO:0000256" key="1">
    <source>
        <dbReference type="SAM" id="MobiDB-lite"/>
    </source>
</evidence>
<keyword evidence="3" id="KW-1185">Reference proteome</keyword>
<evidence type="ECO:0000313" key="2">
    <source>
        <dbReference type="EMBL" id="CAB1447737.1"/>
    </source>
</evidence>
<accession>A0A9N7VDG7</accession>